<accession>A0A376U4S5</accession>
<evidence type="ECO:0000256" key="2">
    <source>
        <dbReference type="ARBA" id="ARBA00023125"/>
    </source>
</evidence>
<evidence type="ECO:0000256" key="3">
    <source>
        <dbReference type="ARBA" id="ARBA00023163"/>
    </source>
</evidence>
<gene>
    <name evidence="5" type="ORF">NCTC8622_03382</name>
</gene>
<dbReference type="InterPro" id="IPR015927">
    <property type="entry name" value="Peptidase_S24_S26A/B/C"/>
</dbReference>
<organism evidence="5 6">
    <name type="scientific">Escherichia coli</name>
    <dbReference type="NCBI Taxonomy" id="562"/>
    <lineage>
        <taxon>Bacteria</taxon>
        <taxon>Pseudomonadati</taxon>
        <taxon>Pseudomonadota</taxon>
        <taxon>Gammaproteobacteria</taxon>
        <taxon>Enterobacterales</taxon>
        <taxon>Enterobacteriaceae</taxon>
        <taxon>Escherichia</taxon>
    </lineage>
</organism>
<sequence>MVSYTGRQRMKDAYALKCVGDSMMPRIKEGEFVIVEPNHDYTPGDEVLVVTRDGEVMVKTFLFERDGLFHLMSVNEDHPPVRVPRENIEKSIRGGDRQIRATHVLTFTV</sequence>
<keyword evidence="3" id="KW-0804">Transcription</keyword>
<dbReference type="InterPro" id="IPR039418">
    <property type="entry name" value="LexA-like"/>
</dbReference>
<dbReference type="CDD" id="cd06529">
    <property type="entry name" value="S24_LexA-like"/>
    <property type="match status" value="1"/>
</dbReference>
<name>A0A376U4S5_ECOLX</name>
<dbReference type="PANTHER" id="PTHR40661:SF3">
    <property type="entry name" value="FELS-1 PROPHAGE TRANSCRIPTIONAL REGULATOR"/>
    <property type="match status" value="1"/>
</dbReference>
<keyword evidence="1" id="KW-0805">Transcription regulation</keyword>
<dbReference type="Proteomes" id="UP000254079">
    <property type="component" value="Unassembled WGS sequence"/>
</dbReference>
<dbReference type="Pfam" id="PF00717">
    <property type="entry name" value="Peptidase_S24"/>
    <property type="match status" value="1"/>
</dbReference>
<evidence type="ECO:0000259" key="4">
    <source>
        <dbReference type="Pfam" id="PF00717"/>
    </source>
</evidence>
<evidence type="ECO:0000256" key="1">
    <source>
        <dbReference type="ARBA" id="ARBA00023015"/>
    </source>
</evidence>
<evidence type="ECO:0000313" key="6">
    <source>
        <dbReference type="Proteomes" id="UP000254079"/>
    </source>
</evidence>
<reference evidence="5 6" key="1">
    <citation type="submission" date="2018-06" db="EMBL/GenBank/DDBJ databases">
        <authorList>
            <consortium name="Pathogen Informatics"/>
            <person name="Doyle S."/>
        </authorList>
    </citation>
    <scope>NUCLEOTIDE SEQUENCE [LARGE SCALE GENOMIC DNA]</scope>
    <source>
        <strain evidence="5 6">NCTC8622</strain>
    </source>
</reference>
<dbReference type="SUPFAM" id="SSF51306">
    <property type="entry name" value="LexA/Signal peptidase"/>
    <property type="match status" value="1"/>
</dbReference>
<dbReference type="InterPro" id="IPR036286">
    <property type="entry name" value="LexA/Signal_pep-like_sf"/>
</dbReference>
<proteinExistence type="predicted"/>
<dbReference type="AlphaFoldDB" id="A0A376U4S5"/>
<keyword evidence="2" id="KW-0238">DNA-binding</keyword>
<feature type="domain" description="Peptidase S24/S26A/S26B/S26C" evidence="4">
    <location>
        <begin position="10"/>
        <end position="88"/>
    </location>
</feature>
<evidence type="ECO:0000313" key="5">
    <source>
        <dbReference type="EMBL" id="STI84325.1"/>
    </source>
</evidence>
<dbReference type="PANTHER" id="PTHR40661">
    <property type="match status" value="1"/>
</dbReference>
<protein>
    <submittedName>
        <fullName evidence="5">Putative repressor CI from bacteriophage origin</fullName>
    </submittedName>
</protein>
<dbReference type="GO" id="GO:0003677">
    <property type="term" value="F:DNA binding"/>
    <property type="evidence" value="ECO:0007669"/>
    <property type="project" value="UniProtKB-KW"/>
</dbReference>
<dbReference type="Gene3D" id="2.10.109.10">
    <property type="entry name" value="Umud Fragment, subunit A"/>
    <property type="match status" value="1"/>
</dbReference>
<dbReference type="EMBL" id="UGCP01000002">
    <property type="protein sequence ID" value="STI84325.1"/>
    <property type="molecule type" value="Genomic_DNA"/>
</dbReference>